<gene>
    <name evidence="2" type="ORF">PGLA1383_LOCUS20742</name>
</gene>
<evidence type="ECO:0000313" key="3">
    <source>
        <dbReference type="Proteomes" id="UP000654075"/>
    </source>
</evidence>
<dbReference type="Proteomes" id="UP000654075">
    <property type="component" value="Unassembled WGS sequence"/>
</dbReference>
<comment type="caution">
    <text evidence="2">The sequence shown here is derived from an EMBL/GenBank/DDBJ whole genome shotgun (WGS) entry which is preliminary data.</text>
</comment>
<dbReference type="SUPFAM" id="SSF48452">
    <property type="entry name" value="TPR-like"/>
    <property type="match status" value="1"/>
</dbReference>
<protein>
    <submittedName>
        <fullName evidence="2">Uncharacterized protein</fullName>
    </submittedName>
</protein>
<dbReference type="AlphaFoldDB" id="A0A813EXG6"/>
<evidence type="ECO:0000313" key="2">
    <source>
        <dbReference type="EMBL" id="CAE8602503.1"/>
    </source>
</evidence>
<proteinExistence type="predicted"/>
<reference evidence="2" key="1">
    <citation type="submission" date="2021-02" db="EMBL/GenBank/DDBJ databases">
        <authorList>
            <person name="Dougan E. K."/>
            <person name="Rhodes N."/>
            <person name="Thang M."/>
            <person name="Chan C."/>
        </authorList>
    </citation>
    <scope>NUCLEOTIDE SEQUENCE</scope>
</reference>
<dbReference type="InterPro" id="IPR011990">
    <property type="entry name" value="TPR-like_helical_dom_sf"/>
</dbReference>
<organism evidence="2 3">
    <name type="scientific">Polarella glacialis</name>
    <name type="common">Dinoflagellate</name>
    <dbReference type="NCBI Taxonomy" id="89957"/>
    <lineage>
        <taxon>Eukaryota</taxon>
        <taxon>Sar</taxon>
        <taxon>Alveolata</taxon>
        <taxon>Dinophyceae</taxon>
        <taxon>Suessiales</taxon>
        <taxon>Suessiaceae</taxon>
        <taxon>Polarella</taxon>
    </lineage>
</organism>
<feature type="non-terminal residue" evidence="2">
    <location>
        <position position="144"/>
    </location>
</feature>
<dbReference type="EMBL" id="CAJNNV010014355">
    <property type="protein sequence ID" value="CAE8602503.1"/>
    <property type="molecule type" value="Genomic_DNA"/>
</dbReference>
<keyword evidence="3" id="KW-1185">Reference proteome</keyword>
<feature type="signal peptide" evidence="1">
    <location>
        <begin position="1"/>
        <end position="20"/>
    </location>
</feature>
<evidence type="ECO:0000256" key="1">
    <source>
        <dbReference type="SAM" id="SignalP"/>
    </source>
</evidence>
<dbReference type="OrthoDB" id="1658288at2759"/>
<sequence length="144" mass="15516">MPNEAVELLLAVLRLLEALGSEGSAEVCCRLAQVRVVEAEHWYQKALRADPDCVPALLGAADCHRKADRHAEAARLFQAAHEQRPLALKQLFHLGEALVLSGSAGEGRQILQLVSEGADALLLARAAATTALSHVLEQQHEFAL</sequence>
<keyword evidence="1" id="KW-0732">Signal</keyword>
<feature type="non-terminal residue" evidence="2">
    <location>
        <position position="1"/>
    </location>
</feature>
<accession>A0A813EXG6</accession>
<feature type="chain" id="PRO_5032488674" evidence="1">
    <location>
        <begin position="21"/>
        <end position="144"/>
    </location>
</feature>
<name>A0A813EXG6_POLGL</name>
<dbReference type="Gene3D" id="1.25.40.10">
    <property type="entry name" value="Tetratricopeptide repeat domain"/>
    <property type="match status" value="1"/>
</dbReference>